<dbReference type="EMBL" id="AFRT01006239">
    <property type="protein sequence ID" value="ELU35534.1"/>
    <property type="molecule type" value="Genomic_DNA"/>
</dbReference>
<gene>
    <name evidence="1" type="ORF">AG1IA_10436</name>
</gene>
<name>L8WGK5_THACA</name>
<proteinExistence type="predicted"/>
<comment type="caution">
    <text evidence="1">The sequence shown here is derived from an EMBL/GenBank/DDBJ whole genome shotgun (WGS) entry which is preliminary data.</text>
</comment>
<organism evidence="1 2">
    <name type="scientific">Thanatephorus cucumeris (strain AG1-IA)</name>
    <name type="common">Rice sheath blight fungus</name>
    <name type="synonym">Rhizoctonia solani</name>
    <dbReference type="NCBI Taxonomy" id="983506"/>
    <lineage>
        <taxon>Eukaryota</taxon>
        <taxon>Fungi</taxon>
        <taxon>Dikarya</taxon>
        <taxon>Basidiomycota</taxon>
        <taxon>Agaricomycotina</taxon>
        <taxon>Agaricomycetes</taxon>
        <taxon>Cantharellales</taxon>
        <taxon>Ceratobasidiaceae</taxon>
        <taxon>Rhizoctonia</taxon>
        <taxon>Rhizoctonia solani AG-1</taxon>
    </lineage>
</organism>
<protein>
    <submittedName>
        <fullName evidence="1">Uncharacterized protein</fullName>
    </submittedName>
</protein>
<evidence type="ECO:0000313" key="2">
    <source>
        <dbReference type="Proteomes" id="UP000011668"/>
    </source>
</evidence>
<sequence>MRIFRTFGVHRGRLNNWGVGGVQKIHRQS</sequence>
<dbReference type="AlphaFoldDB" id="L8WGK5"/>
<keyword evidence="2" id="KW-1185">Reference proteome</keyword>
<dbReference type="Proteomes" id="UP000011668">
    <property type="component" value="Unassembled WGS sequence"/>
</dbReference>
<reference evidence="1 2" key="1">
    <citation type="journal article" date="2013" name="Nat. Commun.">
        <title>The evolution and pathogenic mechanisms of the rice sheath blight pathogen.</title>
        <authorList>
            <person name="Zheng A."/>
            <person name="Lin R."/>
            <person name="Xu L."/>
            <person name="Qin P."/>
            <person name="Tang C."/>
            <person name="Ai P."/>
            <person name="Zhang D."/>
            <person name="Liu Y."/>
            <person name="Sun Z."/>
            <person name="Feng H."/>
            <person name="Wang Y."/>
            <person name="Chen Y."/>
            <person name="Liang X."/>
            <person name="Fu R."/>
            <person name="Li Q."/>
            <person name="Zhang J."/>
            <person name="Yu X."/>
            <person name="Xie Z."/>
            <person name="Ding L."/>
            <person name="Guan P."/>
            <person name="Tang J."/>
            <person name="Liang Y."/>
            <person name="Wang S."/>
            <person name="Deng Q."/>
            <person name="Li S."/>
            <person name="Zhu J."/>
            <person name="Wang L."/>
            <person name="Liu H."/>
            <person name="Li P."/>
        </authorList>
    </citation>
    <scope>NUCLEOTIDE SEQUENCE [LARGE SCALE GENOMIC DNA]</scope>
    <source>
        <strain evidence="2">AG-1 IA</strain>
    </source>
</reference>
<accession>L8WGK5</accession>
<evidence type="ECO:0000313" key="1">
    <source>
        <dbReference type="EMBL" id="ELU35534.1"/>
    </source>
</evidence>
<dbReference type="HOGENOM" id="CLU_3410802_0_0_1"/>